<protein>
    <submittedName>
        <fullName evidence="2">Uncharacterized protein</fullName>
    </submittedName>
</protein>
<reference evidence="3" key="1">
    <citation type="submission" date="2013-06" db="EMBL/GenBank/DDBJ databases">
        <authorList>
            <person name="Zhao Q."/>
        </authorList>
    </citation>
    <scope>NUCLEOTIDE SEQUENCE</scope>
    <source>
        <strain evidence="3">cv. W1943</strain>
    </source>
</reference>
<evidence type="ECO:0000313" key="3">
    <source>
        <dbReference type="Proteomes" id="UP000008022"/>
    </source>
</evidence>
<name>A0A0E0NY88_ORYRU</name>
<organism evidence="2 3">
    <name type="scientific">Oryza rufipogon</name>
    <name type="common">Brownbeard rice</name>
    <name type="synonym">Asian wild rice</name>
    <dbReference type="NCBI Taxonomy" id="4529"/>
    <lineage>
        <taxon>Eukaryota</taxon>
        <taxon>Viridiplantae</taxon>
        <taxon>Streptophyta</taxon>
        <taxon>Embryophyta</taxon>
        <taxon>Tracheophyta</taxon>
        <taxon>Spermatophyta</taxon>
        <taxon>Magnoliopsida</taxon>
        <taxon>Liliopsida</taxon>
        <taxon>Poales</taxon>
        <taxon>Poaceae</taxon>
        <taxon>BOP clade</taxon>
        <taxon>Oryzoideae</taxon>
        <taxon>Oryzeae</taxon>
        <taxon>Oryzinae</taxon>
        <taxon>Oryza</taxon>
    </lineage>
</organism>
<reference evidence="2" key="2">
    <citation type="submission" date="2015-06" db="UniProtKB">
        <authorList>
            <consortium name="EnsemblPlants"/>
        </authorList>
    </citation>
    <scope>IDENTIFICATION</scope>
</reference>
<dbReference type="EnsemblPlants" id="ORUFI03G26940.1">
    <property type="protein sequence ID" value="ORUFI03G26940.1"/>
    <property type="gene ID" value="ORUFI03G26940"/>
</dbReference>
<dbReference type="Proteomes" id="UP000008022">
    <property type="component" value="Unassembled WGS sequence"/>
</dbReference>
<feature type="region of interest" description="Disordered" evidence="1">
    <location>
        <begin position="87"/>
        <end position="116"/>
    </location>
</feature>
<dbReference type="HOGENOM" id="CLU_2100923_0_0_1"/>
<accession>A0A0E0NY88</accession>
<sequence>MAGEIARARGAWLCVGKEEETLPAIYRRQEAVADGSSQRRRATWPWWQRLGKGEHGAGLVHSLAGQGGVHTRRLQWSWAAEKEIHGTTTTCRGRQDGGGGRRTTGDGAMPWAAARP</sequence>
<evidence type="ECO:0000256" key="1">
    <source>
        <dbReference type="SAM" id="MobiDB-lite"/>
    </source>
</evidence>
<evidence type="ECO:0000313" key="2">
    <source>
        <dbReference type="EnsemblPlants" id="ORUFI03G26940.1"/>
    </source>
</evidence>
<proteinExistence type="predicted"/>
<dbReference type="Gramene" id="ORUFI03G26940.1">
    <property type="protein sequence ID" value="ORUFI03G26940.1"/>
    <property type="gene ID" value="ORUFI03G26940"/>
</dbReference>
<dbReference type="AlphaFoldDB" id="A0A0E0NY88"/>
<keyword evidence="3" id="KW-1185">Reference proteome</keyword>